<evidence type="ECO:0000313" key="6">
    <source>
        <dbReference type="Proteomes" id="UP001255416"/>
    </source>
</evidence>
<dbReference type="InterPro" id="IPR001533">
    <property type="entry name" value="Pterin_deHydtase"/>
</dbReference>
<evidence type="ECO:0000256" key="2">
    <source>
        <dbReference type="ARBA" id="ARBA00006472"/>
    </source>
</evidence>
<accession>A0ABU3VA57</accession>
<comment type="caution">
    <text evidence="5">The sequence shown here is derived from an EMBL/GenBank/DDBJ whole genome shotgun (WGS) entry which is preliminary data.</text>
</comment>
<gene>
    <name evidence="5" type="ORF">QO231_04225</name>
</gene>
<evidence type="ECO:0000256" key="3">
    <source>
        <dbReference type="ARBA" id="ARBA00023239"/>
    </source>
</evidence>
<dbReference type="EMBL" id="JASMWN010000002">
    <property type="protein sequence ID" value="MDU9003061.1"/>
    <property type="molecule type" value="Genomic_DNA"/>
</dbReference>
<dbReference type="Proteomes" id="UP001255416">
    <property type="component" value="Unassembled WGS sequence"/>
</dbReference>
<proteinExistence type="inferred from homology"/>
<sequence>MTEKLSDEARGPLLDPLFKTGWAPVDGRDAIEKTFVFNNFIDAFGWMTRVAIWAEKWDHHPEWNNVYKTVNVVLTTHDVDGLSAQDAKLARKMDSLV</sequence>
<dbReference type="InterPro" id="IPR036428">
    <property type="entry name" value="PCD_sf"/>
</dbReference>
<dbReference type="SUPFAM" id="SSF55248">
    <property type="entry name" value="PCD-like"/>
    <property type="match status" value="1"/>
</dbReference>
<name>A0ABU3VA57_9RHOB</name>
<dbReference type="HAMAP" id="MF_00434">
    <property type="entry name" value="Pterin_4_alpha"/>
    <property type="match status" value="1"/>
</dbReference>
<dbReference type="RefSeq" id="WP_316773627.1">
    <property type="nucleotide sequence ID" value="NZ_JASMWN010000002.1"/>
</dbReference>
<dbReference type="EC" id="4.2.1.96" evidence="4"/>
<organism evidence="5 6">
    <name type="scientific">Sedimentitalea todarodis</name>
    <dbReference type="NCBI Taxonomy" id="1631240"/>
    <lineage>
        <taxon>Bacteria</taxon>
        <taxon>Pseudomonadati</taxon>
        <taxon>Pseudomonadota</taxon>
        <taxon>Alphaproteobacteria</taxon>
        <taxon>Rhodobacterales</taxon>
        <taxon>Paracoccaceae</taxon>
        <taxon>Sedimentitalea</taxon>
    </lineage>
</organism>
<dbReference type="PANTHER" id="PTHR12599:SF0">
    <property type="entry name" value="PTERIN-4-ALPHA-CARBINOLAMINE DEHYDRATASE"/>
    <property type="match status" value="1"/>
</dbReference>
<dbReference type="NCBIfam" id="NF002018">
    <property type="entry name" value="PRK00823.1-3"/>
    <property type="match status" value="1"/>
</dbReference>
<dbReference type="Pfam" id="PF01329">
    <property type="entry name" value="Pterin_4a"/>
    <property type="match status" value="1"/>
</dbReference>
<protein>
    <recommendedName>
        <fullName evidence="4">Putative pterin-4-alpha-carbinolamine dehydratase</fullName>
        <shortName evidence="4">PHS</shortName>
        <ecNumber evidence="4">4.2.1.96</ecNumber>
    </recommendedName>
    <alternativeName>
        <fullName evidence="4">4-alpha-hydroxy-tetrahydropterin dehydratase</fullName>
    </alternativeName>
    <alternativeName>
        <fullName evidence="4">Pterin carbinolamine dehydratase</fullName>
        <shortName evidence="4">PCD</shortName>
    </alternativeName>
</protein>
<evidence type="ECO:0000313" key="5">
    <source>
        <dbReference type="EMBL" id="MDU9003061.1"/>
    </source>
</evidence>
<dbReference type="GO" id="GO:0008124">
    <property type="term" value="F:4-alpha-hydroxytetrahydrobiopterin dehydratase activity"/>
    <property type="evidence" value="ECO:0007669"/>
    <property type="project" value="UniProtKB-EC"/>
</dbReference>
<comment type="catalytic activity">
    <reaction evidence="1 4">
        <text>(4aS,6R)-4a-hydroxy-L-erythro-5,6,7,8-tetrahydrobiopterin = (6R)-L-erythro-6,7-dihydrobiopterin + H2O</text>
        <dbReference type="Rhea" id="RHEA:11920"/>
        <dbReference type="ChEBI" id="CHEBI:15377"/>
        <dbReference type="ChEBI" id="CHEBI:15642"/>
        <dbReference type="ChEBI" id="CHEBI:43120"/>
        <dbReference type="EC" id="4.2.1.96"/>
    </reaction>
</comment>
<evidence type="ECO:0000256" key="4">
    <source>
        <dbReference type="HAMAP-Rule" id="MF_00434"/>
    </source>
</evidence>
<dbReference type="PANTHER" id="PTHR12599">
    <property type="entry name" value="PTERIN-4-ALPHA-CARBINOLAMINE DEHYDRATASE"/>
    <property type="match status" value="1"/>
</dbReference>
<comment type="similarity">
    <text evidence="2 4">Belongs to the pterin-4-alpha-carbinolamine dehydratase family.</text>
</comment>
<evidence type="ECO:0000256" key="1">
    <source>
        <dbReference type="ARBA" id="ARBA00001554"/>
    </source>
</evidence>
<keyword evidence="3 4" id="KW-0456">Lyase</keyword>
<reference evidence="6" key="1">
    <citation type="submission" date="2023-05" db="EMBL/GenBank/DDBJ databases">
        <title>Sedimentitalea sp. nov. JM2-8.</title>
        <authorList>
            <person name="Huang J."/>
        </authorList>
    </citation>
    <scope>NUCLEOTIDE SEQUENCE [LARGE SCALE GENOMIC DNA]</scope>
    <source>
        <strain evidence="6">KHS03</strain>
    </source>
</reference>
<dbReference type="CDD" id="cd00914">
    <property type="entry name" value="PCD_DCoH_subfamily_b"/>
    <property type="match status" value="1"/>
</dbReference>
<dbReference type="Gene3D" id="3.30.1360.20">
    <property type="entry name" value="Transcriptional coactivator/pterin dehydratase"/>
    <property type="match status" value="1"/>
</dbReference>
<keyword evidence="6" id="KW-1185">Reference proteome</keyword>